<dbReference type="Pfam" id="PF02082">
    <property type="entry name" value="Rrf2"/>
    <property type="match status" value="1"/>
</dbReference>
<reference evidence="1" key="2">
    <citation type="submission" date="2020-08" db="EMBL/GenBank/DDBJ databases">
        <authorList>
            <person name="Lai Q."/>
        </authorList>
    </citation>
    <scope>NUCLEOTIDE SEQUENCE</scope>
    <source>
        <strain evidence="1">S27-2</strain>
    </source>
</reference>
<dbReference type="EMBL" id="JACNEP010000006">
    <property type="protein sequence ID" value="MBC3766164.1"/>
    <property type="molecule type" value="Genomic_DNA"/>
</dbReference>
<accession>A0A8J6LYF6</accession>
<evidence type="ECO:0000313" key="2">
    <source>
        <dbReference type="Proteomes" id="UP000601768"/>
    </source>
</evidence>
<evidence type="ECO:0000313" key="1">
    <source>
        <dbReference type="EMBL" id="MBC3766164.1"/>
    </source>
</evidence>
<dbReference type="PANTHER" id="PTHR33221:SF15">
    <property type="entry name" value="HTH-TYPE TRANSCRIPTIONAL REGULATOR YWGB-RELATED"/>
    <property type="match status" value="1"/>
</dbReference>
<dbReference type="InterPro" id="IPR036390">
    <property type="entry name" value="WH_DNA-bd_sf"/>
</dbReference>
<name>A0A8J6LYF6_9ALTE</name>
<dbReference type="Gene3D" id="1.10.10.10">
    <property type="entry name" value="Winged helix-like DNA-binding domain superfamily/Winged helix DNA-binding domain"/>
    <property type="match status" value="1"/>
</dbReference>
<dbReference type="InterPro" id="IPR000944">
    <property type="entry name" value="Tscrpt_reg_Rrf2"/>
</dbReference>
<gene>
    <name evidence="1" type="ORF">H8B19_09750</name>
</gene>
<reference evidence="1" key="1">
    <citation type="journal article" date="2018" name="Int. J. Syst. Evol. Microbiol.">
        <title>Neptunicella marina gen. nov., sp. nov., isolated from surface seawater.</title>
        <authorList>
            <person name="Liu X."/>
            <person name="Lai Q."/>
            <person name="Du Y."/>
            <person name="Zhang X."/>
            <person name="Liu Z."/>
            <person name="Sun F."/>
            <person name="Shao Z."/>
        </authorList>
    </citation>
    <scope>NUCLEOTIDE SEQUENCE</scope>
    <source>
        <strain evidence="1">S27-2</strain>
    </source>
</reference>
<dbReference type="RefSeq" id="WP_186506635.1">
    <property type="nucleotide sequence ID" value="NZ_JACNEP010000006.1"/>
</dbReference>
<proteinExistence type="predicted"/>
<dbReference type="AlphaFoldDB" id="A0A8J6LYF6"/>
<sequence length="134" mass="14961">MRKNSQLSRVLHILVHLNKSDQPITSAAFANMLKTNAVVVRRIMGMLRNAGYVLSTNGRNGGWVLNKPLDNISLLDIHQALGESTLFNIALTDEHQHCPIEKSVNRELQDVLQEVEALVLQKFSAISLDKIANH</sequence>
<dbReference type="Proteomes" id="UP000601768">
    <property type="component" value="Unassembled WGS sequence"/>
</dbReference>
<dbReference type="SUPFAM" id="SSF46785">
    <property type="entry name" value="Winged helix' DNA-binding domain"/>
    <property type="match status" value="1"/>
</dbReference>
<keyword evidence="2" id="KW-1185">Reference proteome</keyword>
<dbReference type="InterPro" id="IPR036388">
    <property type="entry name" value="WH-like_DNA-bd_sf"/>
</dbReference>
<dbReference type="PROSITE" id="PS51197">
    <property type="entry name" value="HTH_RRF2_2"/>
    <property type="match status" value="1"/>
</dbReference>
<protein>
    <submittedName>
        <fullName evidence="1">Rrf2 family transcriptional regulator</fullName>
    </submittedName>
</protein>
<comment type="caution">
    <text evidence="1">The sequence shown here is derived from an EMBL/GenBank/DDBJ whole genome shotgun (WGS) entry which is preliminary data.</text>
</comment>
<dbReference type="GO" id="GO:0005829">
    <property type="term" value="C:cytosol"/>
    <property type="evidence" value="ECO:0007669"/>
    <property type="project" value="TreeGrafter"/>
</dbReference>
<dbReference type="PANTHER" id="PTHR33221">
    <property type="entry name" value="WINGED HELIX-TURN-HELIX TRANSCRIPTIONAL REGULATOR, RRF2 FAMILY"/>
    <property type="match status" value="1"/>
</dbReference>
<dbReference type="GO" id="GO:0003700">
    <property type="term" value="F:DNA-binding transcription factor activity"/>
    <property type="evidence" value="ECO:0007669"/>
    <property type="project" value="TreeGrafter"/>
</dbReference>
<organism evidence="1 2">
    <name type="scientific">Neptunicella marina</name>
    <dbReference type="NCBI Taxonomy" id="2125989"/>
    <lineage>
        <taxon>Bacteria</taxon>
        <taxon>Pseudomonadati</taxon>
        <taxon>Pseudomonadota</taxon>
        <taxon>Gammaproteobacteria</taxon>
        <taxon>Alteromonadales</taxon>
        <taxon>Alteromonadaceae</taxon>
        <taxon>Neptunicella</taxon>
    </lineage>
</organism>